<keyword evidence="2" id="KW-1185">Reference proteome</keyword>
<dbReference type="SUPFAM" id="SSF58104">
    <property type="entry name" value="Methyl-accepting chemotaxis protein (MCP) signaling domain"/>
    <property type="match status" value="1"/>
</dbReference>
<evidence type="ECO:0000313" key="2">
    <source>
        <dbReference type="Proteomes" id="UP001524478"/>
    </source>
</evidence>
<evidence type="ECO:0000313" key="1">
    <source>
        <dbReference type="EMBL" id="MCQ4923292.1"/>
    </source>
</evidence>
<accession>A0ABT1S9Y7</accession>
<reference evidence="1 2" key="1">
    <citation type="submission" date="2022-06" db="EMBL/GenBank/DDBJ databases">
        <title>Isolation of gut microbiota from human fecal samples.</title>
        <authorList>
            <person name="Pamer E.G."/>
            <person name="Barat B."/>
            <person name="Waligurski E."/>
            <person name="Medina S."/>
            <person name="Paddock L."/>
            <person name="Mostad J."/>
        </authorList>
    </citation>
    <scope>NUCLEOTIDE SEQUENCE [LARGE SCALE GENOMIC DNA]</scope>
    <source>
        <strain evidence="1 2">DFI.7.95</strain>
    </source>
</reference>
<comment type="caution">
    <text evidence="1">The sequence shown here is derived from an EMBL/GenBank/DDBJ whole genome shotgun (WGS) entry which is preliminary data.</text>
</comment>
<protein>
    <recommendedName>
        <fullName evidence="3">X-X-X-Leu-X-X-Gly heptad repeat-containing protein</fullName>
    </recommendedName>
</protein>
<dbReference type="Proteomes" id="UP001524478">
    <property type="component" value="Unassembled WGS sequence"/>
</dbReference>
<dbReference type="EMBL" id="JANGAC010000006">
    <property type="protein sequence ID" value="MCQ4923292.1"/>
    <property type="molecule type" value="Genomic_DNA"/>
</dbReference>
<sequence length="581" mass="64112">MKKIVSFILIFTIIFSFSIIGITEVVRHETVYVNLDHDGNTRNIKTVTHISGESKDEYYMDYGNLEDVRVLTEGVNPIIDNGTIKWDTKVLSEKDIYYEGKLEKKIPLELKIQYFIDGAKIEGKDLAGKSGDLEIKINVKNSKSLTTQIQVPLDLDIFTRIEAQKGVTSVVGKTMNVVFTHLPLGDESFTIKAEGKNIELNPILISSTSAKISLSGEFDKFADGIKAMHNGTKELENGSTKLSKGMKALKDGLVSLSGGISKFYNGLKEIGNNLKTLINGFSQFNLGLGTLNENISSVVKGVEEVNGGINKLNLESGNIETGISGLNDGIKEINGGLENLNRGLGEINNGHSNLVQLAQSLISSDDPRVKALAEGVINESKAIDELSQGLNQSKIGMDTIGENSEKLLYGYNEYNKGLNNLALGFNQLKDEIKELPEEINNMYLSHNQLIEGLTSLNQGFDVAINGGNEINVNAKKIPEDITEMVEGQEELTDGLKELNDSGFKKIVEGLENFTMDEAKDDKLYTSFIDEKNKENSSCQFIMQTPTIKIEGEKVKVEINDENNKTIIQRFLDLFSRFIGKK</sequence>
<evidence type="ECO:0008006" key="3">
    <source>
        <dbReference type="Google" id="ProtNLM"/>
    </source>
</evidence>
<dbReference type="RefSeq" id="WP_256311300.1">
    <property type="nucleotide sequence ID" value="NZ_JANGAC010000006.1"/>
</dbReference>
<name>A0ABT1S9Y7_9FIRM</name>
<organism evidence="1 2">
    <name type="scientific">Tissierella carlieri</name>
    <dbReference type="NCBI Taxonomy" id="689904"/>
    <lineage>
        <taxon>Bacteria</taxon>
        <taxon>Bacillati</taxon>
        <taxon>Bacillota</taxon>
        <taxon>Tissierellia</taxon>
        <taxon>Tissierellales</taxon>
        <taxon>Tissierellaceae</taxon>
        <taxon>Tissierella</taxon>
    </lineage>
</organism>
<proteinExistence type="predicted"/>
<dbReference type="Gene3D" id="1.10.287.950">
    <property type="entry name" value="Methyl-accepting chemotaxis protein"/>
    <property type="match status" value="2"/>
</dbReference>
<gene>
    <name evidence="1" type="ORF">NE686_09365</name>
</gene>